<dbReference type="InterPro" id="IPR011711">
    <property type="entry name" value="GntR_C"/>
</dbReference>
<dbReference type="Gene3D" id="1.20.120.530">
    <property type="entry name" value="GntR ligand-binding domain-like"/>
    <property type="match status" value="1"/>
</dbReference>
<dbReference type="SMART" id="SM00345">
    <property type="entry name" value="HTH_GNTR"/>
    <property type="match status" value="1"/>
</dbReference>
<organism evidence="5 6">
    <name type="scientific">Pseudogracilibacillus auburnensis</name>
    <dbReference type="NCBI Taxonomy" id="1494959"/>
    <lineage>
        <taxon>Bacteria</taxon>
        <taxon>Bacillati</taxon>
        <taxon>Bacillota</taxon>
        <taxon>Bacilli</taxon>
        <taxon>Bacillales</taxon>
        <taxon>Bacillaceae</taxon>
        <taxon>Pseudogracilibacillus</taxon>
    </lineage>
</organism>
<dbReference type="InterPro" id="IPR036388">
    <property type="entry name" value="WH-like_DNA-bd_sf"/>
</dbReference>
<keyword evidence="3" id="KW-0804">Transcription</keyword>
<protein>
    <submittedName>
        <fullName evidence="5">GntR family transcriptional regulator</fullName>
    </submittedName>
</protein>
<dbReference type="PANTHER" id="PTHR43537:SF24">
    <property type="entry name" value="GLUCONATE OPERON TRANSCRIPTIONAL REPRESSOR"/>
    <property type="match status" value="1"/>
</dbReference>
<evidence type="ECO:0000256" key="2">
    <source>
        <dbReference type="ARBA" id="ARBA00023125"/>
    </source>
</evidence>
<dbReference type="SUPFAM" id="SSF48008">
    <property type="entry name" value="GntR ligand-binding domain-like"/>
    <property type="match status" value="1"/>
</dbReference>
<dbReference type="Proteomes" id="UP000247978">
    <property type="component" value="Unassembled WGS sequence"/>
</dbReference>
<accession>A0A2V3VXD1</accession>
<dbReference type="Pfam" id="PF00392">
    <property type="entry name" value="GntR"/>
    <property type="match status" value="1"/>
</dbReference>
<dbReference type="SUPFAM" id="SSF46785">
    <property type="entry name" value="Winged helix' DNA-binding domain"/>
    <property type="match status" value="1"/>
</dbReference>
<keyword evidence="2" id="KW-0238">DNA-binding</keyword>
<dbReference type="OrthoDB" id="574518at2"/>
<gene>
    <name evidence="5" type="ORF">DFR56_108111</name>
</gene>
<evidence type="ECO:0000256" key="3">
    <source>
        <dbReference type="ARBA" id="ARBA00023163"/>
    </source>
</evidence>
<dbReference type="SMART" id="SM00895">
    <property type="entry name" value="FCD"/>
    <property type="match status" value="1"/>
</dbReference>
<dbReference type="EMBL" id="QJJQ01000008">
    <property type="protein sequence ID" value="PXW86296.1"/>
    <property type="molecule type" value="Genomic_DNA"/>
</dbReference>
<dbReference type="GO" id="GO:0003677">
    <property type="term" value="F:DNA binding"/>
    <property type="evidence" value="ECO:0007669"/>
    <property type="project" value="UniProtKB-KW"/>
</dbReference>
<dbReference type="Gene3D" id="1.10.10.10">
    <property type="entry name" value="Winged helix-like DNA-binding domain superfamily/Winged helix DNA-binding domain"/>
    <property type="match status" value="1"/>
</dbReference>
<dbReference type="Pfam" id="PF07729">
    <property type="entry name" value="FCD"/>
    <property type="match status" value="1"/>
</dbReference>
<dbReference type="InterPro" id="IPR000524">
    <property type="entry name" value="Tscrpt_reg_HTH_GntR"/>
</dbReference>
<name>A0A2V3VXD1_9BACI</name>
<dbReference type="RefSeq" id="WP_110395710.1">
    <property type="nucleotide sequence ID" value="NZ_JBHUHB010000001.1"/>
</dbReference>
<dbReference type="CDD" id="cd07377">
    <property type="entry name" value="WHTH_GntR"/>
    <property type="match status" value="1"/>
</dbReference>
<reference evidence="5 6" key="1">
    <citation type="submission" date="2018-05" db="EMBL/GenBank/DDBJ databases">
        <title>Genomic Encyclopedia of Type Strains, Phase IV (KMG-IV): sequencing the most valuable type-strain genomes for metagenomic binning, comparative biology and taxonomic classification.</title>
        <authorList>
            <person name="Goeker M."/>
        </authorList>
    </citation>
    <scope>NUCLEOTIDE SEQUENCE [LARGE SCALE GENOMIC DNA]</scope>
    <source>
        <strain evidence="5 6">DSM 28556</strain>
    </source>
</reference>
<evidence type="ECO:0000313" key="6">
    <source>
        <dbReference type="Proteomes" id="UP000247978"/>
    </source>
</evidence>
<sequence length="231" mass="27287">MNYRNLILNKKNLSYEVSQYIKEQIVNGEIEIGSQLKINEISDHLGISQTPVREAIQYLVSENVLENYRNKGYFVRKHNEKDIFEIYSLRATIEGLAIRLAAQRNDEEELNALIELFEEMKEKREDPAITSISHYSTKIHEAILKMSKHEMLINVNESISFQVEIVNSVLERKYTKDFEVSEHEELIEVLKEGDPEKAEKVMRNHIYRSYYNFIEENEGVYSKELLMFFPK</sequence>
<keyword evidence="1" id="KW-0805">Transcription regulation</keyword>
<keyword evidence="6" id="KW-1185">Reference proteome</keyword>
<evidence type="ECO:0000259" key="4">
    <source>
        <dbReference type="PROSITE" id="PS50949"/>
    </source>
</evidence>
<proteinExistence type="predicted"/>
<dbReference type="InterPro" id="IPR008920">
    <property type="entry name" value="TF_FadR/GntR_C"/>
</dbReference>
<feature type="domain" description="HTH gntR-type" evidence="4">
    <location>
        <begin position="11"/>
        <end position="78"/>
    </location>
</feature>
<comment type="caution">
    <text evidence="5">The sequence shown here is derived from an EMBL/GenBank/DDBJ whole genome shotgun (WGS) entry which is preliminary data.</text>
</comment>
<dbReference type="PROSITE" id="PS50949">
    <property type="entry name" value="HTH_GNTR"/>
    <property type="match status" value="1"/>
</dbReference>
<dbReference type="AlphaFoldDB" id="A0A2V3VXD1"/>
<evidence type="ECO:0000256" key="1">
    <source>
        <dbReference type="ARBA" id="ARBA00023015"/>
    </source>
</evidence>
<evidence type="ECO:0000313" key="5">
    <source>
        <dbReference type="EMBL" id="PXW86296.1"/>
    </source>
</evidence>
<dbReference type="GO" id="GO:0003700">
    <property type="term" value="F:DNA-binding transcription factor activity"/>
    <property type="evidence" value="ECO:0007669"/>
    <property type="project" value="InterPro"/>
</dbReference>
<dbReference type="InterPro" id="IPR036390">
    <property type="entry name" value="WH_DNA-bd_sf"/>
</dbReference>
<dbReference type="PANTHER" id="PTHR43537">
    <property type="entry name" value="TRANSCRIPTIONAL REGULATOR, GNTR FAMILY"/>
    <property type="match status" value="1"/>
</dbReference>